<comment type="caution">
    <text evidence="1">The sequence shown here is derived from an EMBL/GenBank/DDBJ whole genome shotgun (WGS) entry which is preliminary data.</text>
</comment>
<dbReference type="EMBL" id="JAMKFE010000015">
    <property type="protein sequence ID" value="MCM5681953.1"/>
    <property type="molecule type" value="Genomic_DNA"/>
</dbReference>
<evidence type="ECO:0000313" key="2">
    <source>
        <dbReference type="Proteomes" id="UP001165541"/>
    </source>
</evidence>
<organism evidence="1 2">
    <name type="scientific">Caldimonas mangrovi</name>
    <dbReference type="NCBI Taxonomy" id="2944811"/>
    <lineage>
        <taxon>Bacteria</taxon>
        <taxon>Pseudomonadati</taxon>
        <taxon>Pseudomonadota</taxon>
        <taxon>Betaproteobacteria</taxon>
        <taxon>Burkholderiales</taxon>
        <taxon>Sphaerotilaceae</taxon>
        <taxon>Caldimonas</taxon>
    </lineage>
</organism>
<protein>
    <submittedName>
        <fullName evidence="1">Histidine phosphatase family protein</fullName>
    </submittedName>
</protein>
<proteinExistence type="predicted"/>
<keyword evidence="2" id="KW-1185">Reference proteome</keyword>
<gene>
    <name evidence="1" type="ORF">M8A51_20685</name>
</gene>
<dbReference type="InterPro" id="IPR013078">
    <property type="entry name" value="His_Pase_superF_clade-1"/>
</dbReference>
<dbReference type="Gene3D" id="3.40.50.1240">
    <property type="entry name" value="Phosphoglycerate mutase-like"/>
    <property type="match status" value="1"/>
</dbReference>
<dbReference type="SUPFAM" id="SSF53254">
    <property type="entry name" value="Phosphoglycerate mutase-like"/>
    <property type="match status" value="1"/>
</dbReference>
<dbReference type="RefSeq" id="WP_251780434.1">
    <property type="nucleotide sequence ID" value="NZ_JAMKFE010000015.1"/>
</dbReference>
<dbReference type="InterPro" id="IPR029033">
    <property type="entry name" value="His_PPase_superfam"/>
</dbReference>
<dbReference type="SMART" id="SM00855">
    <property type="entry name" value="PGAM"/>
    <property type="match status" value="1"/>
</dbReference>
<dbReference type="Proteomes" id="UP001165541">
    <property type="component" value="Unassembled WGS sequence"/>
</dbReference>
<evidence type="ECO:0000313" key="1">
    <source>
        <dbReference type="EMBL" id="MCM5681953.1"/>
    </source>
</evidence>
<accession>A0ABT0YT77</accession>
<name>A0ABT0YT77_9BURK</name>
<sequence length="197" mass="21200">MTSSLWSRRQVLVLGPGWMAVPAGGQAGPPAVELLRRGGVAVLLRHAATVAGVGDPPGFRPGDCRTQRNLSEQGREQSLRIGRWFGRYTLTPSAVRSSAWCRCVDTAKLAFGHHQPWPVLDSLFGNRGEAPRRRERMAQALRRLEPGRFEVWVTHQANIMALTGSAVAAGEGLVVQAGQAGTSAQVEVAARIGFEQG</sequence>
<dbReference type="CDD" id="cd07040">
    <property type="entry name" value="HP"/>
    <property type="match status" value="1"/>
</dbReference>
<reference evidence="1" key="1">
    <citation type="submission" date="2022-05" db="EMBL/GenBank/DDBJ databases">
        <title>Schlegelella sp. nov., isolated from mangrove soil.</title>
        <authorList>
            <person name="Liu Y."/>
            <person name="Ge X."/>
            <person name="Liu W."/>
        </authorList>
    </citation>
    <scope>NUCLEOTIDE SEQUENCE</scope>
    <source>
        <strain evidence="1">S2-27</strain>
    </source>
</reference>